<protein>
    <recommendedName>
        <fullName evidence="4">Terminase large subunit gp17-like C-terminal domain-containing protein</fullName>
    </recommendedName>
</protein>
<dbReference type="SUPFAM" id="SSF52540">
    <property type="entry name" value="P-loop containing nucleoside triphosphate hydrolases"/>
    <property type="match status" value="1"/>
</dbReference>
<feature type="region of interest" description="Disordered" evidence="1">
    <location>
        <begin position="1"/>
        <end position="36"/>
    </location>
</feature>
<dbReference type="Proteomes" id="UP000178449">
    <property type="component" value="Unassembled WGS sequence"/>
</dbReference>
<sequence>MTTLNNQGEGQELKGPVGKEEKEGDSGPCSFETSPPEERYQLCRNDLLVFITTYLPHFAPGGHFNEFHRFFAEKTLTIARPSKKKRGLRLAIAAPRGAGKSSLLKALVLKAIVYEAKRFIVLISDSVEQAVDILESVKQELEENDWIQADFESATGVGAPWKVGHVITRGGIKLKAYGQGKRIRGISHGVYRPDLIILDDLENDELVRNPAQRNKLEAWVWKSVLPLGPPDQSHDVLMVGTLLHYDSVLARLLKHPAFDSQKFKALRTWPKRLDLWESFEAIYWRRGEAQALEFFKANQQLMEDGAELLWPEMQNLLDLMLSWTENRAAFTSEQQNEPIDESERVFRHFHYYEELPNDLVCYGAIDPSMGKSGKAGDPSALIILGKSIEGRFYVIEAVIKKLAPDDAIEQVIEMQKKYRCQAWAVETVQFQEFFKDELVRRSAISGIPVPAKAVKPHRDKGLRIESIQPHIHNGLIQFNAAQGQLIEQLAYFPKADHDDGPDALQMAFALASGSAQTQMKSQPRPSDFSGRALERY</sequence>
<dbReference type="STRING" id="1817772.A2527_11790"/>
<feature type="region of interest" description="Disordered" evidence="1">
    <location>
        <begin position="514"/>
        <end position="536"/>
    </location>
</feature>
<dbReference type="Gene3D" id="3.30.420.240">
    <property type="match status" value="1"/>
</dbReference>
<accession>A0A1F6G656</accession>
<evidence type="ECO:0000313" key="2">
    <source>
        <dbReference type="EMBL" id="OGG93582.1"/>
    </source>
</evidence>
<dbReference type="NCBIfam" id="TIGR01630">
    <property type="entry name" value="psiM2_ORF9"/>
    <property type="match status" value="1"/>
</dbReference>
<dbReference type="InterPro" id="IPR006517">
    <property type="entry name" value="Phage_terminase_lsu-like_C"/>
</dbReference>
<evidence type="ECO:0000256" key="1">
    <source>
        <dbReference type="SAM" id="MobiDB-lite"/>
    </source>
</evidence>
<dbReference type="Gene3D" id="3.40.50.300">
    <property type="entry name" value="P-loop containing nucleotide triphosphate hydrolases"/>
    <property type="match status" value="1"/>
</dbReference>
<name>A0A1F6G656_9PROT</name>
<reference evidence="2 3" key="1">
    <citation type="journal article" date="2016" name="Nat. Commun.">
        <title>Thousands of microbial genomes shed light on interconnected biogeochemical processes in an aquifer system.</title>
        <authorList>
            <person name="Anantharaman K."/>
            <person name="Brown C.T."/>
            <person name="Hug L.A."/>
            <person name="Sharon I."/>
            <person name="Castelle C.J."/>
            <person name="Probst A.J."/>
            <person name="Thomas B.C."/>
            <person name="Singh A."/>
            <person name="Wilkins M.J."/>
            <person name="Karaoz U."/>
            <person name="Brodie E.L."/>
            <person name="Williams K.H."/>
            <person name="Hubbard S.S."/>
            <person name="Banfield J.F."/>
        </authorList>
    </citation>
    <scope>NUCLEOTIDE SEQUENCE [LARGE SCALE GENOMIC DNA]</scope>
</reference>
<gene>
    <name evidence="2" type="ORF">A2527_11790</name>
</gene>
<dbReference type="EMBL" id="MFNE01000047">
    <property type="protein sequence ID" value="OGG93582.1"/>
    <property type="molecule type" value="Genomic_DNA"/>
</dbReference>
<dbReference type="AlphaFoldDB" id="A0A1F6G656"/>
<comment type="caution">
    <text evidence="2">The sequence shown here is derived from an EMBL/GenBank/DDBJ whole genome shotgun (WGS) entry which is preliminary data.</text>
</comment>
<organism evidence="2 3">
    <name type="scientific">Candidatus Lambdaproteobacteria bacterium RIFOXYD2_FULL_50_16</name>
    <dbReference type="NCBI Taxonomy" id="1817772"/>
    <lineage>
        <taxon>Bacteria</taxon>
        <taxon>Pseudomonadati</taxon>
        <taxon>Pseudomonadota</taxon>
        <taxon>Candidatus Lambdaproteobacteria</taxon>
    </lineage>
</organism>
<feature type="compositionally biased region" description="Polar residues" evidence="1">
    <location>
        <begin position="514"/>
        <end position="524"/>
    </location>
</feature>
<dbReference type="InterPro" id="IPR027417">
    <property type="entry name" value="P-loop_NTPase"/>
</dbReference>
<evidence type="ECO:0000313" key="3">
    <source>
        <dbReference type="Proteomes" id="UP000178449"/>
    </source>
</evidence>
<proteinExistence type="predicted"/>
<evidence type="ECO:0008006" key="4">
    <source>
        <dbReference type="Google" id="ProtNLM"/>
    </source>
</evidence>